<proteinExistence type="predicted"/>
<name>A0A820QVH7_9BILA</name>
<gene>
    <name evidence="2" type="ORF">OXD698_LOCUS53197</name>
</gene>
<feature type="non-terminal residue" evidence="2">
    <location>
        <position position="1"/>
    </location>
</feature>
<dbReference type="Proteomes" id="UP000663844">
    <property type="component" value="Unassembled WGS sequence"/>
</dbReference>
<keyword evidence="1" id="KW-0812">Transmembrane</keyword>
<evidence type="ECO:0000256" key="1">
    <source>
        <dbReference type="SAM" id="Phobius"/>
    </source>
</evidence>
<evidence type="ECO:0000313" key="2">
    <source>
        <dbReference type="EMBL" id="CAF4430460.1"/>
    </source>
</evidence>
<reference evidence="2" key="1">
    <citation type="submission" date="2021-02" db="EMBL/GenBank/DDBJ databases">
        <authorList>
            <person name="Nowell W R."/>
        </authorList>
    </citation>
    <scope>NUCLEOTIDE SEQUENCE</scope>
</reference>
<accession>A0A820QVH7</accession>
<organism evidence="2 3">
    <name type="scientific">Adineta steineri</name>
    <dbReference type="NCBI Taxonomy" id="433720"/>
    <lineage>
        <taxon>Eukaryota</taxon>
        <taxon>Metazoa</taxon>
        <taxon>Spiralia</taxon>
        <taxon>Gnathifera</taxon>
        <taxon>Rotifera</taxon>
        <taxon>Eurotatoria</taxon>
        <taxon>Bdelloidea</taxon>
        <taxon>Adinetida</taxon>
        <taxon>Adinetidae</taxon>
        <taxon>Adineta</taxon>
    </lineage>
</organism>
<evidence type="ECO:0000313" key="3">
    <source>
        <dbReference type="Proteomes" id="UP000663844"/>
    </source>
</evidence>
<keyword evidence="1" id="KW-0472">Membrane</keyword>
<comment type="caution">
    <text evidence="2">The sequence shown here is derived from an EMBL/GenBank/DDBJ whole genome shotgun (WGS) entry which is preliminary data.</text>
</comment>
<sequence>ISDNLTVYVLVNECLDCPYEIIAQDLSSTQVLNLTLNTKYTYQIRIELNNVSSCVENLILYEHGEYVLNVQTSNTPSTNSSSDSGLKCLLTTRRLADNVYTPLIFGRVILIAIFIFCIFAQR</sequence>
<dbReference type="EMBL" id="CAJOAZ010030105">
    <property type="protein sequence ID" value="CAF4430460.1"/>
    <property type="molecule type" value="Genomic_DNA"/>
</dbReference>
<keyword evidence="1" id="KW-1133">Transmembrane helix</keyword>
<dbReference type="AlphaFoldDB" id="A0A820QVH7"/>
<feature type="non-terminal residue" evidence="2">
    <location>
        <position position="122"/>
    </location>
</feature>
<feature type="transmembrane region" description="Helical" evidence="1">
    <location>
        <begin position="99"/>
        <end position="120"/>
    </location>
</feature>
<protein>
    <submittedName>
        <fullName evidence="2">Uncharacterized protein</fullName>
    </submittedName>
</protein>